<feature type="region of interest" description="Disordered" evidence="1">
    <location>
        <begin position="314"/>
        <end position="372"/>
    </location>
</feature>
<comment type="caution">
    <text evidence="2">The sequence shown here is derived from an EMBL/GenBank/DDBJ whole genome shotgun (WGS) entry which is preliminary data.</text>
</comment>
<proteinExistence type="predicted"/>
<name>X6NNB3_RETFI</name>
<dbReference type="AlphaFoldDB" id="X6NNB3"/>
<dbReference type="EMBL" id="ASPP01007276">
    <property type="protein sequence ID" value="ETO27408.1"/>
    <property type="molecule type" value="Genomic_DNA"/>
</dbReference>
<feature type="non-terminal residue" evidence="2">
    <location>
        <position position="591"/>
    </location>
</feature>
<sequence length="591" mass="66590">MSKVRSFFTSFFGRNNEKEKVLLSTPDGSLFHSLILTYNRIFEKSQESEKGQPSNKEKAAVIDTPHLTAPNDNENVSGGHTTNVSEHDPMSILLQILNVAPKLSTEQMEEECIQNDLLQFLKLVSYQFTSHVLSDEELLRIKFRDPHLVTSTSLLSSQDQLGTITNAFNEHGAYATLLHLPLPNPNELKKSRHFGLSQKVPRSMTNAMDGLSEENNPNKTGVQRPSQKTSSWQMGTQTQTQTQTPTPTTVPISSISSVPHAESVQDSSQFPNVTMSDVTSSEVDVDVDNNKDTTAIAIATATATVTTATMTTETIEKQNTMTSTESTNTGKVNSESKIEWKLSRGANRDVSNDTKERSEKKEEAKESKKEENEMNWWTVEQETSYHQKKDMYCRLTNPFQFDTTNPYGALLSLFEQLMVETETAQHFKIKQERVDVLNHVTVLLLCLLSLSYHCMNEGINACYIVYACAYVSSYEYSSPCTVNDRKALQKRDKDLGEHLPILCNRLLRLALEVCKYSSSALELVRSEQMQFLFLTLLLPWTDQQYGEQNSVFSQLTSSTIACILINTFAMVQAIALDDVHLFLHHNQLITF</sequence>
<feature type="compositionally biased region" description="Basic and acidic residues" evidence="1">
    <location>
        <begin position="334"/>
        <end position="372"/>
    </location>
</feature>
<dbReference type="Proteomes" id="UP000023152">
    <property type="component" value="Unassembled WGS sequence"/>
</dbReference>
<evidence type="ECO:0000313" key="2">
    <source>
        <dbReference type="EMBL" id="ETO27408.1"/>
    </source>
</evidence>
<accession>X6NNB3</accession>
<feature type="compositionally biased region" description="Low complexity" evidence="1">
    <location>
        <begin position="236"/>
        <end position="259"/>
    </location>
</feature>
<reference evidence="2 3" key="1">
    <citation type="journal article" date="2013" name="Curr. Biol.">
        <title>The Genome of the Foraminiferan Reticulomyxa filosa.</title>
        <authorList>
            <person name="Glockner G."/>
            <person name="Hulsmann N."/>
            <person name="Schleicher M."/>
            <person name="Noegel A.A."/>
            <person name="Eichinger L."/>
            <person name="Gallinger C."/>
            <person name="Pawlowski J."/>
            <person name="Sierra R."/>
            <person name="Euteneuer U."/>
            <person name="Pillet L."/>
            <person name="Moustafa A."/>
            <person name="Platzer M."/>
            <person name="Groth M."/>
            <person name="Szafranski K."/>
            <person name="Schliwa M."/>
        </authorList>
    </citation>
    <scope>NUCLEOTIDE SEQUENCE [LARGE SCALE GENOMIC DNA]</scope>
</reference>
<feature type="region of interest" description="Disordered" evidence="1">
    <location>
        <begin position="207"/>
        <end position="274"/>
    </location>
</feature>
<gene>
    <name evidence="2" type="ORF">RFI_09726</name>
</gene>
<evidence type="ECO:0000256" key="1">
    <source>
        <dbReference type="SAM" id="MobiDB-lite"/>
    </source>
</evidence>
<feature type="compositionally biased region" description="Polar residues" evidence="1">
    <location>
        <begin position="317"/>
        <end position="333"/>
    </location>
</feature>
<organism evidence="2 3">
    <name type="scientific">Reticulomyxa filosa</name>
    <dbReference type="NCBI Taxonomy" id="46433"/>
    <lineage>
        <taxon>Eukaryota</taxon>
        <taxon>Sar</taxon>
        <taxon>Rhizaria</taxon>
        <taxon>Retaria</taxon>
        <taxon>Foraminifera</taxon>
        <taxon>Monothalamids</taxon>
        <taxon>Reticulomyxidae</taxon>
        <taxon>Reticulomyxa</taxon>
    </lineage>
</organism>
<feature type="compositionally biased region" description="Polar residues" evidence="1">
    <location>
        <begin position="213"/>
        <end position="235"/>
    </location>
</feature>
<protein>
    <submittedName>
        <fullName evidence="2">Uncharacterized protein</fullName>
    </submittedName>
</protein>
<evidence type="ECO:0000313" key="3">
    <source>
        <dbReference type="Proteomes" id="UP000023152"/>
    </source>
</evidence>
<keyword evidence="3" id="KW-1185">Reference proteome</keyword>